<keyword evidence="6" id="KW-0408">Iron</keyword>
<keyword evidence="7" id="KW-0503">Monooxygenase</keyword>
<dbReference type="GO" id="GO:0005506">
    <property type="term" value="F:iron ion binding"/>
    <property type="evidence" value="ECO:0007669"/>
    <property type="project" value="InterPro"/>
</dbReference>
<evidence type="ECO:0000256" key="7">
    <source>
        <dbReference type="ARBA" id="ARBA00023033"/>
    </source>
</evidence>
<accession>A0A9P5P8K8</accession>
<name>A0A9P5P8K8_9AGAR</name>
<protein>
    <recommendedName>
        <fullName evidence="10">Cytochrome P450</fullName>
    </recommendedName>
</protein>
<feature type="non-terminal residue" evidence="8">
    <location>
        <position position="1"/>
    </location>
</feature>
<keyword evidence="4" id="KW-0479">Metal-binding</keyword>
<evidence type="ECO:0000256" key="1">
    <source>
        <dbReference type="ARBA" id="ARBA00001971"/>
    </source>
</evidence>
<dbReference type="GO" id="GO:0016705">
    <property type="term" value="F:oxidoreductase activity, acting on paired donors, with incorporation or reduction of molecular oxygen"/>
    <property type="evidence" value="ECO:0007669"/>
    <property type="project" value="InterPro"/>
</dbReference>
<evidence type="ECO:0000313" key="9">
    <source>
        <dbReference type="Proteomes" id="UP000772434"/>
    </source>
</evidence>
<keyword evidence="9" id="KW-1185">Reference proteome</keyword>
<evidence type="ECO:0000256" key="5">
    <source>
        <dbReference type="ARBA" id="ARBA00023002"/>
    </source>
</evidence>
<dbReference type="InterPro" id="IPR050364">
    <property type="entry name" value="Cytochrome_P450_fung"/>
</dbReference>
<evidence type="ECO:0000256" key="6">
    <source>
        <dbReference type="ARBA" id="ARBA00023004"/>
    </source>
</evidence>
<dbReference type="InterPro" id="IPR001128">
    <property type="entry name" value="Cyt_P450"/>
</dbReference>
<comment type="caution">
    <text evidence="8">The sequence shown here is derived from an EMBL/GenBank/DDBJ whole genome shotgun (WGS) entry which is preliminary data.</text>
</comment>
<dbReference type="PANTHER" id="PTHR46300">
    <property type="entry name" value="P450, PUTATIVE (EUROFUNG)-RELATED-RELATED"/>
    <property type="match status" value="1"/>
</dbReference>
<dbReference type="AlphaFoldDB" id="A0A9P5P8K8"/>
<evidence type="ECO:0000256" key="4">
    <source>
        <dbReference type="ARBA" id="ARBA00022723"/>
    </source>
</evidence>
<keyword evidence="5" id="KW-0560">Oxidoreductase</keyword>
<evidence type="ECO:0000256" key="2">
    <source>
        <dbReference type="ARBA" id="ARBA00010617"/>
    </source>
</evidence>
<evidence type="ECO:0008006" key="10">
    <source>
        <dbReference type="Google" id="ProtNLM"/>
    </source>
</evidence>
<feature type="non-terminal residue" evidence="8">
    <location>
        <position position="101"/>
    </location>
</feature>
<dbReference type="SUPFAM" id="SSF48264">
    <property type="entry name" value="Cytochrome P450"/>
    <property type="match status" value="1"/>
</dbReference>
<dbReference type="EMBL" id="JADNRY010000345">
    <property type="protein sequence ID" value="KAF9058824.1"/>
    <property type="molecule type" value="Genomic_DNA"/>
</dbReference>
<reference evidence="8" key="1">
    <citation type="submission" date="2020-11" db="EMBL/GenBank/DDBJ databases">
        <authorList>
            <consortium name="DOE Joint Genome Institute"/>
            <person name="Ahrendt S."/>
            <person name="Riley R."/>
            <person name="Andreopoulos W."/>
            <person name="Labutti K."/>
            <person name="Pangilinan J."/>
            <person name="Ruiz-Duenas F.J."/>
            <person name="Barrasa J.M."/>
            <person name="Sanchez-Garcia M."/>
            <person name="Camarero S."/>
            <person name="Miyauchi S."/>
            <person name="Serrano A."/>
            <person name="Linde D."/>
            <person name="Babiker R."/>
            <person name="Drula E."/>
            <person name="Ayuso-Fernandez I."/>
            <person name="Pacheco R."/>
            <person name="Padilla G."/>
            <person name="Ferreira P."/>
            <person name="Barriuso J."/>
            <person name="Kellner H."/>
            <person name="Castanera R."/>
            <person name="Alfaro M."/>
            <person name="Ramirez L."/>
            <person name="Pisabarro A.G."/>
            <person name="Kuo A."/>
            <person name="Tritt A."/>
            <person name="Lipzen A."/>
            <person name="He G."/>
            <person name="Yan M."/>
            <person name="Ng V."/>
            <person name="Cullen D."/>
            <person name="Martin F."/>
            <person name="Rosso M.-N."/>
            <person name="Henrissat B."/>
            <person name="Hibbett D."/>
            <person name="Martinez A.T."/>
            <person name="Grigoriev I.V."/>
        </authorList>
    </citation>
    <scope>NUCLEOTIDE SEQUENCE</scope>
    <source>
        <strain evidence="8">AH 40177</strain>
    </source>
</reference>
<dbReference type="Pfam" id="PF00067">
    <property type="entry name" value="p450"/>
    <property type="match status" value="1"/>
</dbReference>
<dbReference type="GO" id="GO:0004497">
    <property type="term" value="F:monooxygenase activity"/>
    <property type="evidence" value="ECO:0007669"/>
    <property type="project" value="UniProtKB-KW"/>
</dbReference>
<dbReference type="GO" id="GO:0020037">
    <property type="term" value="F:heme binding"/>
    <property type="evidence" value="ECO:0007669"/>
    <property type="project" value="InterPro"/>
</dbReference>
<dbReference type="OrthoDB" id="1055148at2759"/>
<keyword evidence="3" id="KW-0349">Heme</keyword>
<dbReference type="InterPro" id="IPR036396">
    <property type="entry name" value="Cyt_P450_sf"/>
</dbReference>
<comment type="cofactor">
    <cofactor evidence="1">
        <name>heme</name>
        <dbReference type="ChEBI" id="CHEBI:30413"/>
    </cofactor>
</comment>
<sequence length="101" mass="11605">YALFLASSLYVLYRICSDRKRRLPPGPKGWPILGSVLELRGDLPIWEIFDRMKDKYAGPIVYLNLAGQNVVVLNTKEVANELMDRRSTNYSDRPKTIVGEY</sequence>
<evidence type="ECO:0000256" key="3">
    <source>
        <dbReference type="ARBA" id="ARBA00022617"/>
    </source>
</evidence>
<proteinExistence type="inferred from homology"/>
<dbReference type="PANTHER" id="PTHR46300:SF7">
    <property type="entry name" value="P450, PUTATIVE (EUROFUNG)-RELATED"/>
    <property type="match status" value="1"/>
</dbReference>
<comment type="similarity">
    <text evidence="2">Belongs to the cytochrome P450 family.</text>
</comment>
<dbReference type="Gene3D" id="1.10.630.10">
    <property type="entry name" value="Cytochrome P450"/>
    <property type="match status" value="1"/>
</dbReference>
<gene>
    <name evidence="8" type="ORF">BDP27DRAFT_1181074</name>
</gene>
<evidence type="ECO:0000313" key="8">
    <source>
        <dbReference type="EMBL" id="KAF9058824.1"/>
    </source>
</evidence>
<organism evidence="8 9">
    <name type="scientific">Rhodocollybia butyracea</name>
    <dbReference type="NCBI Taxonomy" id="206335"/>
    <lineage>
        <taxon>Eukaryota</taxon>
        <taxon>Fungi</taxon>
        <taxon>Dikarya</taxon>
        <taxon>Basidiomycota</taxon>
        <taxon>Agaricomycotina</taxon>
        <taxon>Agaricomycetes</taxon>
        <taxon>Agaricomycetidae</taxon>
        <taxon>Agaricales</taxon>
        <taxon>Marasmiineae</taxon>
        <taxon>Omphalotaceae</taxon>
        <taxon>Rhodocollybia</taxon>
    </lineage>
</organism>
<dbReference type="Proteomes" id="UP000772434">
    <property type="component" value="Unassembled WGS sequence"/>
</dbReference>